<keyword evidence="8" id="KW-0812">Transmembrane</keyword>
<evidence type="ECO:0000256" key="2">
    <source>
        <dbReference type="ARBA" id="ARBA00004481"/>
    </source>
</evidence>
<dbReference type="InterPro" id="IPR006629">
    <property type="entry name" value="LITAF"/>
</dbReference>
<evidence type="ECO:0000256" key="3">
    <source>
        <dbReference type="ARBA" id="ARBA00004630"/>
    </source>
</evidence>
<sequence length="120" mass="13460">MDFSFAPAAILHWKKMKKKKKKKMLENLSKRALSSTGAPIVVTLQPMGPESTYTYCYSCNNKIHTTTSINYKSIAWLSSLLMCVVGCFFGCCLIPFCIDSCSNIKHKCPECDAFLGLYKP</sequence>
<dbReference type="PANTHER" id="PTHR23292">
    <property type="entry name" value="LIPOPOLYSACCHARIDE-INDUCED TUMOR NECROSIS FACTOR-ALPHA FACTOR"/>
    <property type="match status" value="1"/>
</dbReference>
<comment type="subcellular location">
    <subcellularLocation>
        <location evidence="2">Endosome membrane</location>
        <topology evidence="2">Peripheral membrane protein</topology>
    </subcellularLocation>
    <subcellularLocation>
        <location evidence="1">Late endosome membrane</location>
    </subcellularLocation>
    <subcellularLocation>
        <location evidence="3">Lysosome membrane</location>
        <topology evidence="3">Peripheral membrane protein</topology>
        <orientation evidence="3">Cytoplasmic side</orientation>
    </subcellularLocation>
</comment>
<keyword evidence="7 8" id="KW-0472">Membrane</keyword>
<name>A0A2H8TKI0_9HEMI</name>
<evidence type="ECO:0000256" key="5">
    <source>
        <dbReference type="ARBA" id="ARBA00022723"/>
    </source>
</evidence>
<feature type="domain" description="LITAF" evidence="9">
    <location>
        <begin position="36"/>
        <end position="120"/>
    </location>
</feature>
<dbReference type="GO" id="GO:0005765">
    <property type="term" value="C:lysosomal membrane"/>
    <property type="evidence" value="ECO:0007669"/>
    <property type="project" value="UniProtKB-SubCell"/>
</dbReference>
<evidence type="ECO:0000313" key="10">
    <source>
        <dbReference type="EMBL" id="MBW14635.1"/>
    </source>
</evidence>
<keyword evidence="6" id="KW-0862">Zinc</keyword>
<accession>A0A2H8TKI0</accession>
<protein>
    <submittedName>
        <fullName evidence="10">Lipopolysaccharide-induced tumor necrosis factor-alpha factor</fullName>
    </submittedName>
</protein>
<dbReference type="Pfam" id="PF10601">
    <property type="entry name" value="zf-LITAF-like"/>
    <property type="match status" value="1"/>
</dbReference>
<feature type="transmembrane region" description="Helical" evidence="8">
    <location>
        <begin position="76"/>
        <end position="98"/>
    </location>
</feature>
<evidence type="ECO:0000259" key="9">
    <source>
        <dbReference type="PROSITE" id="PS51837"/>
    </source>
</evidence>
<evidence type="ECO:0000256" key="8">
    <source>
        <dbReference type="SAM" id="Phobius"/>
    </source>
</evidence>
<proteinExistence type="inferred from homology"/>
<dbReference type="EMBL" id="GFXV01002830">
    <property type="protein sequence ID" value="MBW14635.1"/>
    <property type="molecule type" value="Transcribed_RNA"/>
</dbReference>
<evidence type="ECO:0000256" key="6">
    <source>
        <dbReference type="ARBA" id="ARBA00022833"/>
    </source>
</evidence>
<dbReference type="PROSITE" id="PS51837">
    <property type="entry name" value="LITAF"/>
    <property type="match status" value="1"/>
</dbReference>
<dbReference type="GO" id="GO:0008270">
    <property type="term" value="F:zinc ion binding"/>
    <property type="evidence" value="ECO:0007669"/>
    <property type="project" value="TreeGrafter"/>
</dbReference>
<dbReference type="SMART" id="SM00714">
    <property type="entry name" value="LITAF"/>
    <property type="match status" value="1"/>
</dbReference>
<evidence type="ECO:0000256" key="4">
    <source>
        <dbReference type="ARBA" id="ARBA00005975"/>
    </source>
</evidence>
<keyword evidence="8" id="KW-1133">Transmembrane helix</keyword>
<gene>
    <name evidence="10" type="primary">litaf_0</name>
</gene>
<dbReference type="GO" id="GO:0031902">
    <property type="term" value="C:late endosome membrane"/>
    <property type="evidence" value="ECO:0007669"/>
    <property type="project" value="UniProtKB-SubCell"/>
</dbReference>
<dbReference type="InterPro" id="IPR037519">
    <property type="entry name" value="LITAF_fam"/>
</dbReference>
<dbReference type="AlphaFoldDB" id="A0A2H8TKI0"/>
<dbReference type="PANTHER" id="PTHR23292:SF6">
    <property type="entry name" value="FI16602P1-RELATED"/>
    <property type="match status" value="1"/>
</dbReference>
<organism evidence="10">
    <name type="scientific">Melanaphis sacchari</name>
    <dbReference type="NCBI Taxonomy" id="742174"/>
    <lineage>
        <taxon>Eukaryota</taxon>
        <taxon>Metazoa</taxon>
        <taxon>Ecdysozoa</taxon>
        <taxon>Arthropoda</taxon>
        <taxon>Hexapoda</taxon>
        <taxon>Insecta</taxon>
        <taxon>Pterygota</taxon>
        <taxon>Neoptera</taxon>
        <taxon>Paraneoptera</taxon>
        <taxon>Hemiptera</taxon>
        <taxon>Sternorrhyncha</taxon>
        <taxon>Aphidomorpha</taxon>
        <taxon>Aphidoidea</taxon>
        <taxon>Aphididae</taxon>
        <taxon>Aphidini</taxon>
        <taxon>Melanaphis</taxon>
    </lineage>
</organism>
<comment type="similarity">
    <text evidence="4">Belongs to the CDIP1/LITAF family.</text>
</comment>
<keyword evidence="5" id="KW-0479">Metal-binding</keyword>
<reference evidence="10" key="1">
    <citation type="submission" date="2017-10" db="EMBL/GenBank/DDBJ databases">
        <title>Transcriptome Assembly of Sugarcane Aphid Adults.</title>
        <authorList>
            <person name="Scully E.D."/>
            <person name="Palmer N.A."/>
            <person name="Geib S.M."/>
            <person name="Sarath G."/>
            <person name="Sattler S.E."/>
        </authorList>
    </citation>
    <scope>NUCLEOTIDE SEQUENCE</scope>
    <source>
        <tissue evidence="10">Whole body</tissue>
    </source>
</reference>
<evidence type="ECO:0000256" key="7">
    <source>
        <dbReference type="ARBA" id="ARBA00023136"/>
    </source>
</evidence>
<evidence type="ECO:0000256" key="1">
    <source>
        <dbReference type="ARBA" id="ARBA00004414"/>
    </source>
</evidence>
<dbReference type="OrthoDB" id="4713066at2759"/>